<gene>
    <name evidence="3 4 5 6" type="primary">LOC101861941</name>
</gene>
<evidence type="ECO:0000313" key="2">
    <source>
        <dbReference type="Proteomes" id="UP000694888"/>
    </source>
</evidence>
<feature type="region of interest" description="Disordered" evidence="1">
    <location>
        <begin position="295"/>
        <end position="329"/>
    </location>
</feature>
<name>A0ABM0JHI2_APLCA</name>
<feature type="region of interest" description="Disordered" evidence="1">
    <location>
        <begin position="1"/>
        <end position="52"/>
    </location>
</feature>
<feature type="compositionally biased region" description="Polar residues" evidence="1">
    <location>
        <begin position="8"/>
        <end position="23"/>
    </location>
</feature>
<feature type="compositionally biased region" description="Polar residues" evidence="1">
    <location>
        <begin position="42"/>
        <end position="51"/>
    </location>
</feature>
<dbReference type="RefSeq" id="XP_035824476.1">
    <property type="nucleotide sequence ID" value="XM_035968583.1"/>
</dbReference>
<evidence type="ECO:0000313" key="4">
    <source>
        <dbReference type="RefSeq" id="XP_005093778.1"/>
    </source>
</evidence>
<evidence type="ECO:0000313" key="5">
    <source>
        <dbReference type="RefSeq" id="XP_035824475.1"/>
    </source>
</evidence>
<feature type="compositionally biased region" description="Acidic residues" evidence="1">
    <location>
        <begin position="399"/>
        <end position="411"/>
    </location>
</feature>
<keyword evidence="2" id="KW-1185">Reference proteome</keyword>
<evidence type="ECO:0000313" key="6">
    <source>
        <dbReference type="RefSeq" id="XP_035824476.1"/>
    </source>
</evidence>
<feature type="compositionally biased region" description="Basic and acidic residues" evidence="1">
    <location>
        <begin position="150"/>
        <end position="159"/>
    </location>
</feature>
<feature type="compositionally biased region" description="Basic and acidic residues" evidence="1">
    <location>
        <begin position="24"/>
        <end position="38"/>
    </location>
</feature>
<feature type="region of interest" description="Disordered" evidence="1">
    <location>
        <begin position="66"/>
        <end position="102"/>
    </location>
</feature>
<evidence type="ECO:0000256" key="1">
    <source>
        <dbReference type="SAM" id="MobiDB-lite"/>
    </source>
</evidence>
<dbReference type="RefSeq" id="XP_005093778.1">
    <property type="nucleotide sequence ID" value="XM_005093721.3"/>
</dbReference>
<reference evidence="3 4" key="1">
    <citation type="submission" date="2025-05" db="UniProtKB">
        <authorList>
            <consortium name="RefSeq"/>
        </authorList>
    </citation>
    <scope>IDENTIFICATION</scope>
</reference>
<protein>
    <submittedName>
        <fullName evidence="3 4">Uncharacterized protein LOC101861941</fullName>
    </submittedName>
</protein>
<dbReference type="GeneID" id="101861941"/>
<organism evidence="2 3">
    <name type="scientific">Aplysia californica</name>
    <name type="common">California sea hare</name>
    <dbReference type="NCBI Taxonomy" id="6500"/>
    <lineage>
        <taxon>Eukaryota</taxon>
        <taxon>Metazoa</taxon>
        <taxon>Spiralia</taxon>
        <taxon>Lophotrochozoa</taxon>
        <taxon>Mollusca</taxon>
        <taxon>Gastropoda</taxon>
        <taxon>Heterobranchia</taxon>
        <taxon>Euthyneura</taxon>
        <taxon>Tectipleura</taxon>
        <taxon>Aplysiida</taxon>
        <taxon>Aplysioidea</taxon>
        <taxon>Aplysiidae</taxon>
        <taxon>Aplysia</taxon>
    </lineage>
</organism>
<feature type="compositionally biased region" description="Basic and acidic residues" evidence="1">
    <location>
        <begin position="381"/>
        <end position="398"/>
    </location>
</feature>
<dbReference type="Proteomes" id="UP000694888">
    <property type="component" value="Unplaced"/>
</dbReference>
<dbReference type="RefSeq" id="XP_035824475.1">
    <property type="nucleotide sequence ID" value="XM_035968582.1"/>
</dbReference>
<sequence>MGCVSSKAVVTSSHSDLTSVTSKDNGKPARGSRTDKSDLPGPSSSSQTFANGTERFAVFGEKYDDVPGEAVHGEGVQNAKPKLPRSGIGRGTASYNDPITPGIEGRAIDDLDLSRIDNGSFLNLSGYSLSSLSDIDQDENKVSKKSTHQSHWDRTEKNSSETVTMIPEFKNSPFVEDGKEDEVSILNLSKNNLNLSRASSAKAGSVLTTTALNTSFATTHDDDIYSELALSTPLTDFDEPSSYRTASITPLMSQSEDPTPATLLSKQFGPIMEEYEGGFTPRSITNGECAQTPRSVTNGDCAQTPRSVTNGDCIPTPQSGTNEERVSTPSLTFLPREVLEHNRNAGWNEWSMYKGKVYDNISLRNVFKPLIYLSREEMKRRVAEKREEREERRKLQKQEEDEESDGEDDDVSVYSEELIPKYDLEREETWDRNGVKFILLNRLEKSVVQAHLPQCCVGSLERTGTARYWADIREDVKSVLNDLIGKDACVDYMHLLQRWIKKYRDSCPSKNQLEQGDPNSLSFPLPEEIAEDPDSLRKWLELWEPFEMDIPEEGAWDMAEVDEFDLSNSHEIFLASLRSHFEPIPFDMDIDGEAGWEVICENLIAEDRMTESQRRVAELRSFRTDLHDPKRMERRRHKILSYFVKKYEMDQSKVNHFLTWADEMEKGEKRFLELCN</sequence>
<accession>A0ABM0JHI2</accession>
<feature type="region of interest" description="Disordered" evidence="1">
    <location>
        <begin position="381"/>
        <end position="411"/>
    </location>
</feature>
<evidence type="ECO:0000313" key="3">
    <source>
        <dbReference type="RefSeq" id="XP_005093777.1"/>
    </source>
</evidence>
<feature type="region of interest" description="Disordered" evidence="1">
    <location>
        <begin position="140"/>
        <end position="164"/>
    </location>
</feature>
<proteinExistence type="predicted"/>
<dbReference type="RefSeq" id="XP_005093777.1">
    <property type="nucleotide sequence ID" value="XM_005093720.3"/>
</dbReference>